<evidence type="ECO:0000256" key="7">
    <source>
        <dbReference type="ARBA" id="ARBA00022989"/>
    </source>
</evidence>
<dbReference type="OMA" id="GFYDPMR"/>
<evidence type="ECO:0000256" key="9">
    <source>
        <dbReference type="ARBA" id="ARBA00023136"/>
    </source>
</evidence>
<dbReference type="AlphaFoldDB" id="A0A067R2F9"/>
<dbReference type="InParanoid" id="A0A067R2F9"/>
<keyword evidence="7" id="KW-1133">Transmembrane helix</keyword>
<dbReference type="PANTHER" id="PTHR45928">
    <property type="entry name" value="RE38146P"/>
    <property type="match status" value="1"/>
</dbReference>
<comment type="similarity">
    <text evidence="2 11">Belongs to the mitochondrial carrier (TC 2.A.29) family.</text>
</comment>
<dbReference type="SUPFAM" id="SSF103506">
    <property type="entry name" value="Mitochondrial carrier"/>
    <property type="match status" value="1"/>
</dbReference>
<dbReference type="FunCoup" id="A0A067R2F9">
    <property type="interactions" value="48"/>
</dbReference>
<dbReference type="PROSITE" id="PS50920">
    <property type="entry name" value="SOLCAR"/>
    <property type="match status" value="3"/>
</dbReference>
<keyword evidence="4 10" id="KW-0812">Transmembrane</keyword>
<name>A0A067R2F9_ZOONE</name>
<dbReference type="Pfam" id="PF00153">
    <property type="entry name" value="Mito_carr"/>
    <property type="match status" value="3"/>
</dbReference>
<dbReference type="InterPro" id="IPR018108">
    <property type="entry name" value="MCP_transmembrane"/>
</dbReference>
<accession>A0A067R2F9</accession>
<dbReference type="PANTHER" id="PTHR45928:SF1">
    <property type="entry name" value="RE38146P"/>
    <property type="match status" value="1"/>
</dbReference>
<dbReference type="Proteomes" id="UP000027135">
    <property type="component" value="Unassembled WGS sequence"/>
</dbReference>
<evidence type="ECO:0000256" key="4">
    <source>
        <dbReference type="ARBA" id="ARBA00022692"/>
    </source>
</evidence>
<proteinExistence type="inferred from homology"/>
<dbReference type="eggNOG" id="KOG0755">
    <property type="taxonomic scope" value="Eukaryota"/>
</dbReference>
<evidence type="ECO:0000256" key="8">
    <source>
        <dbReference type="ARBA" id="ARBA00023128"/>
    </source>
</evidence>
<sequence length="314" mass="34549">MEFVLGGVAAIGAGFFTNPLDVIKTRLQLQGELQVRGMYTVHYRGFLHAFYAVAKADGVLALQKGLVPALWYQLFLNGVRLGTYDFAEKRGWTTDSSGEISTPNCIIVGALAGCIGAVTGSPFYLVKTHLQSQAANSIAVGYQHTHTGCISALWKIYLEQGILGLWRGVFGAVPRAGIGSASQLLSFSLCKDYLGNYEIFAKRPLLNTFTSSMVGGVIVTMFITPFDVVMTRLYNQGTDSQGRGLLYKGVVDCFIKMWNTEGVYGFFKGFMPNYTRLGPHTVLCFVFWDALRGLQTKFVNRQHKKDGTVKVVRS</sequence>
<feature type="repeat" description="Solcar" evidence="10">
    <location>
        <begin position="1"/>
        <end position="90"/>
    </location>
</feature>
<evidence type="ECO:0000313" key="12">
    <source>
        <dbReference type="EMBL" id="KDR16182.1"/>
    </source>
</evidence>
<keyword evidence="6" id="KW-0999">Mitochondrion inner membrane</keyword>
<keyword evidence="13" id="KW-1185">Reference proteome</keyword>
<dbReference type="OrthoDB" id="6703404at2759"/>
<organism evidence="12 13">
    <name type="scientific">Zootermopsis nevadensis</name>
    <name type="common">Dampwood termite</name>
    <dbReference type="NCBI Taxonomy" id="136037"/>
    <lineage>
        <taxon>Eukaryota</taxon>
        <taxon>Metazoa</taxon>
        <taxon>Ecdysozoa</taxon>
        <taxon>Arthropoda</taxon>
        <taxon>Hexapoda</taxon>
        <taxon>Insecta</taxon>
        <taxon>Pterygota</taxon>
        <taxon>Neoptera</taxon>
        <taxon>Polyneoptera</taxon>
        <taxon>Dictyoptera</taxon>
        <taxon>Blattodea</taxon>
        <taxon>Blattoidea</taxon>
        <taxon>Termitoidae</taxon>
        <taxon>Termopsidae</taxon>
        <taxon>Zootermopsis</taxon>
    </lineage>
</organism>
<dbReference type="Gene3D" id="1.50.40.10">
    <property type="entry name" value="Mitochondrial carrier domain"/>
    <property type="match status" value="1"/>
</dbReference>
<evidence type="ECO:0000256" key="5">
    <source>
        <dbReference type="ARBA" id="ARBA00022737"/>
    </source>
</evidence>
<evidence type="ECO:0000313" key="13">
    <source>
        <dbReference type="Proteomes" id="UP000027135"/>
    </source>
</evidence>
<keyword evidence="8" id="KW-0496">Mitochondrion</keyword>
<feature type="repeat" description="Solcar" evidence="10">
    <location>
        <begin position="203"/>
        <end position="294"/>
    </location>
</feature>
<evidence type="ECO:0000256" key="2">
    <source>
        <dbReference type="ARBA" id="ARBA00006375"/>
    </source>
</evidence>
<dbReference type="InterPro" id="IPR051508">
    <property type="entry name" value="Mito_Carrier_Antiporter"/>
</dbReference>
<feature type="repeat" description="Solcar" evidence="10">
    <location>
        <begin position="100"/>
        <end position="193"/>
    </location>
</feature>
<comment type="subcellular location">
    <subcellularLocation>
        <location evidence="1">Mitochondrion inner membrane</location>
        <topology evidence="1">Multi-pass membrane protein</topology>
    </subcellularLocation>
</comment>
<dbReference type="InterPro" id="IPR023395">
    <property type="entry name" value="MCP_dom_sf"/>
</dbReference>
<evidence type="ECO:0000256" key="3">
    <source>
        <dbReference type="ARBA" id="ARBA00022448"/>
    </source>
</evidence>
<evidence type="ECO:0000256" key="6">
    <source>
        <dbReference type="ARBA" id="ARBA00022792"/>
    </source>
</evidence>
<dbReference type="EMBL" id="KK852804">
    <property type="protein sequence ID" value="KDR16182.1"/>
    <property type="molecule type" value="Genomic_DNA"/>
</dbReference>
<reference evidence="12 13" key="1">
    <citation type="journal article" date="2014" name="Nat. Commun.">
        <title>Molecular traces of alternative social organization in a termite genome.</title>
        <authorList>
            <person name="Terrapon N."/>
            <person name="Li C."/>
            <person name="Robertson H.M."/>
            <person name="Ji L."/>
            <person name="Meng X."/>
            <person name="Booth W."/>
            <person name="Chen Z."/>
            <person name="Childers C.P."/>
            <person name="Glastad K.M."/>
            <person name="Gokhale K."/>
            <person name="Gowin J."/>
            <person name="Gronenberg W."/>
            <person name="Hermansen R.A."/>
            <person name="Hu H."/>
            <person name="Hunt B.G."/>
            <person name="Huylmans A.K."/>
            <person name="Khalil S.M."/>
            <person name="Mitchell R.D."/>
            <person name="Munoz-Torres M.C."/>
            <person name="Mustard J.A."/>
            <person name="Pan H."/>
            <person name="Reese J.T."/>
            <person name="Scharf M.E."/>
            <person name="Sun F."/>
            <person name="Vogel H."/>
            <person name="Xiao J."/>
            <person name="Yang W."/>
            <person name="Yang Z."/>
            <person name="Yang Z."/>
            <person name="Zhou J."/>
            <person name="Zhu J."/>
            <person name="Brent C.S."/>
            <person name="Elsik C.G."/>
            <person name="Goodisman M.A."/>
            <person name="Liberles D.A."/>
            <person name="Roe R.M."/>
            <person name="Vargo E.L."/>
            <person name="Vilcinskas A."/>
            <person name="Wang J."/>
            <person name="Bornberg-Bauer E."/>
            <person name="Korb J."/>
            <person name="Zhang G."/>
            <person name="Liebig J."/>
        </authorList>
    </citation>
    <scope>NUCLEOTIDE SEQUENCE [LARGE SCALE GENOMIC DNA]</scope>
    <source>
        <tissue evidence="12">Whole organism</tissue>
    </source>
</reference>
<evidence type="ECO:0000256" key="10">
    <source>
        <dbReference type="PROSITE-ProRule" id="PRU00282"/>
    </source>
</evidence>
<keyword evidence="9 10" id="KW-0472">Membrane</keyword>
<evidence type="ECO:0000256" key="11">
    <source>
        <dbReference type="RuleBase" id="RU000488"/>
    </source>
</evidence>
<dbReference type="GO" id="GO:0005743">
    <property type="term" value="C:mitochondrial inner membrane"/>
    <property type="evidence" value="ECO:0007669"/>
    <property type="project" value="UniProtKB-SubCell"/>
</dbReference>
<protein>
    <submittedName>
        <fullName evidence="12">Solute carrier family 25 member 35</fullName>
    </submittedName>
</protein>
<keyword evidence="5" id="KW-0677">Repeat</keyword>
<evidence type="ECO:0000256" key="1">
    <source>
        <dbReference type="ARBA" id="ARBA00004448"/>
    </source>
</evidence>
<gene>
    <name evidence="12" type="ORF">L798_09596</name>
</gene>
<keyword evidence="3 11" id="KW-0813">Transport</keyword>